<dbReference type="Pfam" id="PF13911">
    <property type="entry name" value="AhpC-TSA_2"/>
    <property type="match status" value="1"/>
</dbReference>
<name>A0A8H4UP65_9HYPO</name>
<protein>
    <submittedName>
        <fullName evidence="1">Uncharacterized protein</fullName>
    </submittedName>
</protein>
<accession>A0A8H4UP65</accession>
<dbReference type="InterPro" id="IPR032801">
    <property type="entry name" value="PXL2A/B/C"/>
</dbReference>
<proteinExistence type="predicted"/>
<organism evidence="1 2">
    <name type="scientific">Fusarium zealandicum</name>
    <dbReference type="NCBI Taxonomy" id="1053134"/>
    <lineage>
        <taxon>Eukaryota</taxon>
        <taxon>Fungi</taxon>
        <taxon>Dikarya</taxon>
        <taxon>Ascomycota</taxon>
        <taxon>Pezizomycotina</taxon>
        <taxon>Sordariomycetes</taxon>
        <taxon>Hypocreomycetidae</taxon>
        <taxon>Hypocreales</taxon>
        <taxon>Nectriaceae</taxon>
        <taxon>Fusarium</taxon>
        <taxon>Fusarium staphyleae species complex</taxon>
    </lineage>
</organism>
<evidence type="ECO:0000313" key="1">
    <source>
        <dbReference type="EMBL" id="KAF4980575.1"/>
    </source>
</evidence>
<dbReference type="AlphaFoldDB" id="A0A8H4UP65"/>
<reference evidence="1" key="1">
    <citation type="journal article" date="2020" name="BMC Genomics">
        <title>Correction to: Identification and distribution of gene clusters required for synthesis of sphingolipid metabolism inhibitors in diverse species of the filamentous fungus Fusarium.</title>
        <authorList>
            <person name="Kim H.S."/>
            <person name="Lohmar J.M."/>
            <person name="Busman M."/>
            <person name="Brown D.W."/>
            <person name="Naumann T.A."/>
            <person name="Divon H.H."/>
            <person name="Lysoe E."/>
            <person name="Uhlig S."/>
            <person name="Proctor R.H."/>
        </authorList>
    </citation>
    <scope>NUCLEOTIDE SEQUENCE</scope>
    <source>
        <strain evidence="1">NRRL 22465</strain>
    </source>
</reference>
<dbReference type="PANTHER" id="PTHR28630">
    <property type="match status" value="1"/>
</dbReference>
<dbReference type="Gene3D" id="3.40.30.10">
    <property type="entry name" value="Glutaredoxin"/>
    <property type="match status" value="1"/>
</dbReference>
<dbReference type="EMBL" id="JABEYC010000219">
    <property type="protein sequence ID" value="KAF4980575.1"/>
    <property type="molecule type" value="Genomic_DNA"/>
</dbReference>
<dbReference type="PANTHER" id="PTHR28630:SF3">
    <property type="entry name" value="PEROXIREDOXIN-LIKE 2C"/>
    <property type="match status" value="1"/>
</dbReference>
<comment type="caution">
    <text evidence="1">The sequence shown here is derived from an EMBL/GenBank/DDBJ whole genome shotgun (WGS) entry which is preliminary data.</text>
</comment>
<dbReference type="Proteomes" id="UP000635477">
    <property type="component" value="Unassembled WGS sequence"/>
</dbReference>
<evidence type="ECO:0000313" key="2">
    <source>
        <dbReference type="Proteomes" id="UP000635477"/>
    </source>
</evidence>
<keyword evidence="2" id="KW-1185">Reference proteome</keyword>
<sequence length="239" mass="26671">MAETCEIPRDDVIYDVDVNDDPPTADAMEIADSFEVLDNKGEKHTLRSIYGGPDTPRRVLVVFVRHFFCGVRSLCQTPLSLCSSRQACVNYTKFLSENTTPEKLKSIVTAVILIGHSGYDLIDMYTKDTGWQLPIYVDPTGGKLYDALGMVKTWVDGNPSKYSPESSFWIAFNSLSAAFWKALGGYPLHRSGKPTQQGGEFLFEGEGEEKTVTWCHRMRGSRDHTDTDEILEVLGVGKE</sequence>
<dbReference type="OrthoDB" id="40334at2759"/>
<gene>
    <name evidence="1" type="ORF">FZEAL_3447</name>
</gene>
<reference evidence="1" key="2">
    <citation type="submission" date="2020-05" db="EMBL/GenBank/DDBJ databases">
        <authorList>
            <person name="Kim H.-S."/>
            <person name="Proctor R.H."/>
            <person name="Brown D.W."/>
        </authorList>
    </citation>
    <scope>NUCLEOTIDE SEQUENCE</scope>
    <source>
        <strain evidence="1">NRRL 22465</strain>
    </source>
</reference>